<dbReference type="Proteomes" id="UP001295469">
    <property type="component" value="Chromosome C03"/>
</dbReference>
<reference evidence="1" key="1">
    <citation type="submission" date="2021-01" db="EMBL/GenBank/DDBJ databases">
        <authorList>
            <consortium name="Genoscope - CEA"/>
            <person name="William W."/>
        </authorList>
    </citation>
    <scope>NUCLEOTIDE SEQUENCE</scope>
</reference>
<proteinExistence type="predicted"/>
<gene>
    <name evidence="1" type="ORF">DARMORV10_C03P46280.1</name>
</gene>
<dbReference type="EMBL" id="HG994367">
    <property type="protein sequence ID" value="CAF1704337.1"/>
    <property type="molecule type" value="Genomic_DNA"/>
</dbReference>
<sequence>MPEFIPLIEDYWRDQETLYHSTSAMFQLTKRLKALKQPLRSLSKLKLGDLSRRTREAYQSLCLRQGETMENPTAEAIRTEVKAYTTWQRLAEIEEEVLKQKSKLHWLDVGDGNNRGFHNAAKIREIRNEIHEIQYADGEIVKTDDGIKREAERFFSDFMSVQPQDFEGVTVERLKDLMGFQCSSLDCEKLTREVSKKEIKVCIFGLIIKNV</sequence>
<name>A0A816ICA8_BRANA</name>
<accession>A0A816ICA8</accession>
<dbReference type="AlphaFoldDB" id="A0A816ICA8"/>
<organism evidence="1">
    <name type="scientific">Brassica napus</name>
    <name type="common">Rape</name>
    <dbReference type="NCBI Taxonomy" id="3708"/>
    <lineage>
        <taxon>Eukaryota</taxon>
        <taxon>Viridiplantae</taxon>
        <taxon>Streptophyta</taxon>
        <taxon>Embryophyta</taxon>
        <taxon>Tracheophyta</taxon>
        <taxon>Spermatophyta</taxon>
        <taxon>Magnoliopsida</taxon>
        <taxon>eudicotyledons</taxon>
        <taxon>Gunneridae</taxon>
        <taxon>Pentapetalae</taxon>
        <taxon>rosids</taxon>
        <taxon>malvids</taxon>
        <taxon>Brassicales</taxon>
        <taxon>Brassicaceae</taxon>
        <taxon>Brassiceae</taxon>
        <taxon>Brassica</taxon>
    </lineage>
</organism>
<evidence type="ECO:0000313" key="1">
    <source>
        <dbReference type="EMBL" id="CAF1704337.1"/>
    </source>
</evidence>
<protein>
    <submittedName>
        <fullName evidence="1">(rape) hypothetical protein</fullName>
    </submittedName>
</protein>